<reference evidence="3" key="1">
    <citation type="submission" date="2023-07" db="EMBL/GenBank/DDBJ databases">
        <authorList>
            <consortium name="AG Swart"/>
            <person name="Singh M."/>
            <person name="Singh A."/>
            <person name="Seah K."/>
            <person name="Emmerich C."/>
        </authorList>
    </citation>
    <scope>NUCLEOTIDE SEQUENCE</scope>
    <source>
        <strain evidence="3">DP1</strain>
    </source>
</reference>
<evidence type="ECO:0000313" key="3">
    <source>
        <dbReference type="EMBL" id="CAI2372057.1"/>
    </source>
</evidence>
<organism evidence="3 4">
    <name type="scientific">Euplotes crassus</name>
    <dbReference type="NCBI Taxonomy" id="5936"/>
    <lineage>
        <taxon>Eukaryota</taxon>
        <taxon>Sar</taxon>
        <taxon>Alveolata</taxon>
        <taxon>Ciliophora</taxon>
        <taxon>Intramacronucleata</taxon>
        <taxon>Spirotrichea</taxon>
        <taxon>Hypotrichia</taxon>
        <taxon>Euplotida</taxon>
        <taxon>Euplotidae</taxon>
        <taxon>Moneuplotes</taxon>
    </lineage>
</organism>
<feature type="transmembrane region" description="Helical" evidence="2">
    <location>
        <begin position="374"/>
        <end position="407"/>
    </location>
</feature>
<feature type="transmembrane region" description="Helical" evidence="2">
    <location>
        <begin position="347"/>
        <end position="368"/>
    </location>
</feature>
<keyword evidence="2" id="KW-1133">Transmembrane helix</keyword>
<feature type="region of interest" description="Disordered" evidence="1">
    <location>
        <begin position="276"/>
        <end position="308"/>
    </location>
</feature>
<feature type="region of interest" description="Disordered" evidence="1">
    <location>
        <begin position="706"/>
        <end position="775"/>
    </location>
</feature>
<feature type="transmembrane region" description="Helical" evidence="2">
    <location>
        <begin position="12"/>
        <end position="34"/>
    </location>
</feature>
<feature type="compositionally biased region" description="Basic residues" evidence="1">
    <location>
        <begin position="1020"/>
        <end position="1033"/>
    </location>
</feature>
<sequence>MSDGNDVTDKSFMGILTIFLAIAILAAFIVFLVLNMRHWRTQTYKIRVIQRRAEIRSKKKKKKDNDSVVVKDVTTTEFKQFVLNEMIKIVVKMNSLRFTTVYWVTCDKYFHYAIWVYLEIAKCFKRCQKKEEISEESEDEVHAKNFNLLKPLSRFYHFINLTGIVCIWLIVNLIIAVLVKYEKANKGISMSTFMIGLILSTVAGHICIMVITKTLHVLYMKNIEDAFSEKKLEVKLQKKVVNDTQKSEAAPMIDNEYKTNQNFDTKNSLNKWEMTSKSTSSNKLDTARNLLTNNSRPGSASQKSNKVAPMLSESDIEEFHEQKTYIGDTEVLTDESKRTNSVWNTTIFMILLGFIAFLTLFCCIYTYHTYSQSVILSCLLMVILSSLAEVLILRPLTCLILTLITMIKRKVKSKEIMMREIDEVKEELGLNKSNSKDHSISKHLHGASDDQLDKNSKSQELDFDQESKEERKSEGDSEESKIENKHQEDEMMKNLKQETMLEKMNKRPQREQKRESKSEAAKIARYNIKLLESIYQAYEPEKADNVVRVFRKGGVFSVEPIMEEDFEESFDTANHDLESLEALGSNAALAGGALAAGALGATTLMSNKDDKGTLDDIKEENSRLFEDTDYKGVGHQKGVDHQKGIDHDNLNDLMEFSKENESEQTGYDLEKQNKDDKFESIDEGSDFNALADGAIAAAAVTQLMEEGKDGDKHKNRYDESSSEFEEETYLDFEGKKRKRRRRRRRKKNPNYNAKLKQLEDIYDNSKNKRNRGDLTTKSRMDVSRTTFNKHIPVGLNRDITRKMSDFFSPLGNGSTKVAMVRMESKTSTNWNKKNGIKKKTTMTKKSTRKLSESPTGLKTGEPLFKAKMTNAEAHRRNNLKKDNFLRASINHAGQEQVHSKGSASSRGFADIRKKLKRGNSTHRKSMNHHDFAVETKKMQDELRQTKRKFPKRKISKGNAMIRLDGESPYMEYLPARYREYKPKEKKYVRQKSNVSMGSIVRRLGEAYSENRSFAGESRSGSRKSGRPSRKGSHNKSLLRMGTFRSQKSVSSNANSVKSGRSRLGKRKPKKSQSSNDDSFLQMANLVKQRVLKNKDI</sequence>
<dbReference type="EMBL" id="CAMPGE010013320">
    <property type="protein sequence ID" value="CAI2372057.1"/>
    <property type="molecule type" value="Genomic_DNA"/>
</dbReference>
<feature type="compositionally biased region" description="Acidic residues" evidence="1">
    <location>
        <begin position="720"/>
        <end position="730"/>
    </location>
</feature>
<proteinExistence type="predicted"/>
<protein>
    <submittedName>
        <fullName evidence="3">Uncharacterized protein</fullName>
    </submittedName>
</protein>
<dbReference type="Proteomes" id="UP001295684">
    <property type="component" value="Unassembled WGS sequence"/>
</dbReference>
<feature type="compositionally biased region" description="Basic residues" evidence="1">
    <location>
        <begin position="735"/>
        <end position="748"/>
    </location>
</feature>
<feature type="transmembrane region" description="Helical" evidence="2">
    <location>
        <begin position="191"/>
        <end position="211"/>
    </location>
</feature>
<keyword evidence="2" id="KW-0812">Transmembrane</keyword>
<feature type="region of interest" description="Disordered" evidence="1">
    <location>
        <begin position="432"/>
        <end position="490"/>
    </location>
</feature>
<dbReference type="AlphaFoldDB" id="A0AAD1XGR5"/>
<feature type="compositionally biased region" description="Basic and acidic residues" evidence="1">
    <location>
        <begin position="706"/>
        <end position="719"/>
    </location>
</feature>
<gene>
    <name evidence="3" type="ORF">ECRASSUSDP1_LOCUS13384</name>
</gene>
<feature type="transmembrane region" description="Helical" evidence="2">
    <location>
        <begin position="158"/>
        <end position="179"/>
    </location>
</feature>
<feature type="compositionally biased region" description="Basic and acidic residues" evidence="1">
    <location>
        <begin position="756"/>
        <end position="775"/>
    </location>
</feature>
<feature type="region of interest" description="Disordered" evidence="1">
    <location>
        <begin position="840"/>
        <end position="860"/>
    </location>
</feature>
<comment type="caution">
    <text evidence="3">The sequence shown here is derived from an EMBL/GenBank/DDBJ whole genome shotgun (WGS) entry which is preliminary data.</text>
</comment>
<feature type="compositionally biased region" description="Polar residues" evidence="1">
    <location>
        <begin position="276"/>
        <end position="305"/>
    </location>
</feature>
<evidence type="ECO:0000313" key="4">
    <source>
        <dbReference type="Proteomes" id="UP001295684"/>
    </source>
</evidence>
<keyword evidence="2" id="KW-0472">Membrane</keyword>
<feature type="compositionally biased region" description="Low complexity" evidence="1">
    <location>
        <begin position="1045"/>
        <end position="1058"/>
    </location>
</feature>
<evidence type="ECO:0000256" key="1">
    <source>
        <dbReference type="SAM" id="MobiDB-lite"/>
    </source>
</evidence>
<accession>A0AAD1XGR5</accession>
<evidence type="ECO:0000256" key="2">
    <source>
        <dbReference type="SAM" id="Phobius"/>
    </source>
</evidence>
<feature type="region of interest" description="Disordered" evidence="1">
    <location>
        <begin position="1010"/>
        <end position="1082"/>
    </location>
</feature>
<name>A0AAD1XGR5_EUPCR</name>
<feature type="compositionally biased region" description="Basic residues" evidence="1">
    <location>
        <begin position="1059"/>
        <end position="1070"/>
    </location>
</feature>
<keyword evidence="4" id="KW-1185">Reference proteome</keyword>